<dbReference type="Proteomes" id="UP000524535">
    <property type="component" value="Unassembled WGS sequence"/>
</dbReference>
<keyword evidence="5" id="KW-1185">Reference proteome</keyword>
<dbReference type="EMBL" id="JACIGY010000002">
    <property type="protein sequence ID" value="MBB4411949.1"/>
    <property type="molecule type" value="Genomic_DNA"/>
</dbReference>
<dbReference type="EMBL" id="JACIHM010000015">
    <property type="protein sequence ID" value="MBB4449451.1"/>
    <property type="molecule type" value="Genomic_DNA"/>
</dbReference>
<evidence type="ECO:0000313" key="2">
    <source>
        <dbReference type="EMBL" id="MBB4411949.1"/>
    </source>
</evidence>
<dbReference type="Proteomes" id="UP000520770">
    <property type="component" value="Unassembled WGS sequence"/>
</dbReference>
<proteinExistence type="predicted"/>
<evidence type="ECO:0000313" key="5">
    <source>
        <dbReference type="Proteomes" id="UP000524535"/>
    </source>
</evidence>
<organism evidence="1 4">
    <name type="scientific">Aliirhizobium cellulosilyticum</name>
    <dbReference type="NCBI Taxonomy" id="393664"/>
    <lineage>
        <taxon>Bacteria</taxon>
        <taxon>Pseudomonadati</taxon>
        <taxon>Pseudomonadota</taxon>
        <taxon>Alphaproteobacteria</taxon>
        <taxon>Hyphomicrobiales</taxon>
        <taxon>Rhizobiaceae</taxon>
        <taxon>Aliirhizobium</taxon>
    </lineage>
</organism>
<dbReference type="EMBL" id="JACIGW010000002">
    <property type="protein sequence ID" value="MBB4348713.1"/>
    <property type="molecule type" value="Genomic_DNA"/>
</dbReference>
<evidence type="ECO:0000313" key="6">
    <source>
        <dbReference type="Proteomes" id="UP000576087"/>
    </source>
</evidence>
<dbReference type="AlphaFoldDB" id="A0A7W6S7L6"/>
<comment type="caution">
    <text evidence="1">The sequence shown here is derived from an EMBL/GenBank/DDBJ whole genome shotgun (WGS) entry which is preliminary data.</text>
</comment>
<dbReference type="Proteomes" id="UP000576087">
    <property type="component" value="Unassembled WGS sequence"/>
</dbReference>
<reference evidence="4 5" key="1">
    <citation type="submission" date="2020-08" db="EMBL/GenBank/DDBJ databases">
        <title>Genomic Encyclopedia of Type Strains, Phase IV (KMG-V): Genome sequencing to study the core and pangenomes of soil and plant-associated prokaryotes.</title>
        <authorList>
            <person name="Whitman W."/>
        </authorList>
    </citation>
    <scope>NUCLEOTIDE SEQUENCE [LARGE SCALE GENOMIC DNA]</scope>
    <source>
        <strain evidence="2 5">SEMIA 444</strain>
        <strain evidence="1 4">SEMIA 448</strain>
        <strain evidence="3 6">SEMIA 452</strain>
    </source>
</reference>
<name>A0A7W6S7L6_9HYPH</name>
<evidence type="ECO:0000313" key="3">
    <source>
        <dbReference type="EMBL" id="MBB4449451.1"/>
    </source>
</evidence>
<protein>
    <submittedName>
        <fullName evidence="1">Uncharacterized protein</fullName>
    </submittedName>
</protein>
<evidence type="ECO:0000313" key="1">
    <source>
        <dbReference type="EMBL" id="MBB4348713.1"/>
    </source>
</evidence>
<gene>
    <name evidence="2" type="ORF">GGE31_002454</name>
    <name evidence="1" type="ORF">GGE33_002455</name>
    <name evidence="3" type="ORF">GGE35_005305</name>
</gene>
<evidence type="ECO:0000313" key="4">
    <source>
        <dbReference type="Proteomes" id="UP000520770"/>
    </source>
</evidence>
<dbReference type="RefSeq" id="WP_183823346.1">
    <property type="nucleotide sequence ID" value="NZ_JACIGW010000002.1"/>
</dbReference>
<accession>A0A7W6S7L6</accession>
<sequence>MSMLYVVTLYSDAGADLNSSQQALPIYRFAIESADRGDAIARSCMSALRRQHTGLEFSHDIRAIVLVTPQTEIFEVVSEVLEIDEC</sequence>